<organism evidence="2 3">
    <name type="scientific">Actinomyces capricornis</name>
    <dbReference type="NCBI Taxonomy" id="2755559"/>
    <lineage>
        <taxon>Bacteria</taxon>
        <taxon>Bacillati</taxon>
        <taxon>Actinomycetota</taxon>
        <taxon>Actinomycetes</taxon>
        <taxon>Actinomycetales</taxon>
        <taxon>Actinomycetaceae</taxon>
        <taxon>Actinomyces</taxon>
    </lineage>
</organism>
<evidence type="ECO:0000256" key="1">
    <source>
        <dbReference type="SAM" id="MobiDB-lite"/>
    </source>
</evidence>
<name>A0ABM7U887_9ACTO</name>
<protein>
    <submittedName>
        <fullName evidence="2">Uncharacterized protein</fullName>
    </submittedName>
</protein>
<evidence type="ECO:0000313" key="2">
    <source>
        <dbReference type="EMBL" id="BDA63598.1"/>
    </source>
</evidence>
<reference evidence="2 3" key="1">
    <citation type="submission" date="2021-08" db="EMBL/GenBank/DDBJ databases">
        <title>Whole genome sequence of novel Actinomyces species strain MAS-1.</title>
        <authorList>
            <person name="Saito M."/>
            <person name="Kuwahara N."/>
            <person name="Takizawa T."/>
            <person name="Gotouda H."/>
            <person name="Ochiai T."/>
        </authorList>
    </citation>
    <scope>NUCLEOTIDE SEQUENCE [LARGE SCALE GENOMIC DNA]</scope>
    <source>
        <strain evidence="2 3">MAS-1</strain>
    </source>
</reference>
<dbReference type="Proteomes" id="UP000824496">
    <property type="component" value="Chromosome"/>
</dbReference>
<keyword evidence="3" id="KW-1185">Reference proteome</keyword>
<feature type="compositionally biased region" description="Polar residues" evidence="1">
    <location>
        <begin position="31"/>
        <end position="44"/>
    </location>
</feature>
<dbReference type="EMBL" id="AP025017">
    <property type="protein sequence ID" value="BDA63598.1"/>
    <property type="molecule type" value="Genomic_DNA"/>
</dbReference>
<feature type="region of interest" description="Disordered" evidence="1">
    <location>
        <begin position="1"/>
        <end position="82"/>
    </location>
</feature>
<proteinExistence type="predicted"/>
<gene>
    <name evidence="2" type="ORF">MANAM107_04320</name>
</gene>
<accession>A0ABM7U887</accession>
<evidence type="ECO:0000313" key="3">
    <source>
        <dbReference type="Proteomes" id="UP000824496"/>
    </source>
</evidence>
<sequence length="82" mass="8113">MLARSGEHPAPTPQALPPGAQAGHSGLIDTPTATTKDVTVSSTAAPPVRARAQPLDAVDPPGCDRTSLGKIHGGEDGGNLGP</sequence>